<comment type="caution">
    <text evidence="1">The sequence shown here is derived from an EMBL/GenBank/DDBJ whole genome shotgun (WGS) entry which is preliminary data.</text>
</comment>
<dbReference type="InterPro" id="IPR005235">
    <property type="entry name" value="YmdB-like"/>
</dbReference>
<organism evidence="1 2">
    <name type="scientific">Aerophobetes bacterium</name>
    <dbReference type="NCBI Taxonomy" id="2030807"/>
    <lineage>
        <taxon>Bacteria</taxon>
        <taxon>Candidatus Aerophobota</taxon>
    </lineage>
</organism>
<dbReference type="Gene3D" id="3.60.21.10">
    <property type="match status" value="1"/>
</dbReference>
<dbReference type="SUPFAM" id="SSF56300">
    <property type="entry name" value="Metallo-dependent phosphatases"/>
    <property type="match status" value="1"/>
</dbReference>
<evidence type="ECO:0000313" key="2">
    <source>
        <dbReference type="Proteomes" id="UP000316360"/>
    </source>
</evidence>
<dbReference type="EMBL" id="SOKJ01000246">
    <property type="protein sequence ID" value="TET10102.1"/>
    <property type="molecule type" value="Genomic_DNA"/>
</dbReference>
<name>A0A523RWF4_UNCAE</name>
<dbReference type="PANTHER" id="PTHR36303">
    <property type="entry name" value="2',3'-CYCLIC-NUCLEOTIDE 2'-PHOSPHODIESTERASE"/>
    <property type="match status" value="1"/>
</dbReference>
<protein>
    <recommendedName>
        <fullName evidence="3">Metallophosphoesterase</fullName>
    </recommendedName>
</protein>
<proteinExistence type="predicted"/>
<sequence length="64" mass="6793">MERLAGGAKIIVVDLHAEATSEKQALGIYLDGKVSAIIGTHNHVQTADETIIPGEELLILVISE</sequence>
<dbReference type="Pfam" id="PF13277">
    <property type="entry name" value="YmdB"/>
    <property type="match status" value="1"/>
</dbReference>
<dbReference type="PANTHER" id="PTHR36303:SF1">
    <property type="entry name" value="2',3'-CYCLIC-NUCLEOTIDE 2'-PHOSPHODIESTERASE"/>
    <property type="match status" value="1"/>
</dbReference>
<evidence type="ECO:0000313" key="1">
    <source>
        <dbReference type="EMBL" id="TET10102.1"/>
    </source>
</evidence>
<accession>A0A523RWF4</accession>
<gene>
    <name evidence="1" type="ORF">E3J84_04420</name>
</gene>
<dbReference type="AlphaFoldDB" id="A0A523RWF4"/>
<evidence type="ECO:0008006" key="3">
    <source>
        <dbReference type="Google" id="ProtNLM"/>
    </source>
</evidence>
<reference evidence="1 2" key="1">
    <citation type="submission" date="2019-03" db="EMBL/GenBank/DDBJ databases">
        <title>Metabolic potential of uncultured bacteria and archaea associated with petroleum seepage in deep-sea sediments.</title>
        <authorList>
            <person name="Dong X."/>
            <person name="Hubert C."/>
        </authorList>
    </citation>
    <scope>NUCLEOTIDE SEQUENCE [LARGE SCALE GENOMIC DNA]</scope>
    <source>
        <strain evidence="1">E44_bin7</strain>
    </source>
</reference>
<dbReference type="GO" id="GO:0004113">
    <property type="term" value="F:2',3'-cyclic-nucleotide 3'-phosphodiesterase activity"/>
    <property type="evidence" value="ECO:0007669"/>
    <property type="project" value="TreeGrafter"/>
</dbReference>
<dbReference type="Proteomes" id="UP000316360">
    <property type="component" value="Unassembled WGS sequence"/>
</dbReference>
<dbReference type="InterPro" id="IPR029052">
    <property type="entry name" value="Metallo-depent_PP-like"/>
</dbReference>